<dbReference type="HOGENOM" id="CLU_1302832_0_0_5"/>
<evidence type="ECO:0000313" key="1">
    <source>
        <dbReference type="EMBL" id="CDN54756.1"/>
    </source>
</evidence>
<sequence length="207" mass="22384">MIQPATLDQLLARDPLAPTQIAIVNTLSSQMPGVTIVRHPGKVDLSELVANTIVKSPGVGIGWSRIRETFITDGATCFVVEWVAYVVAEAKAVANRRVEKEEIGLAIGSRILAILADPILSLWNRTGVMPVEDKPQAELKPFFTLKDAKQGTAYYVVTWSQIIADIGPSVFPQPEGHVDIDAGLIQFQDGAAVSSIEPWAPVEEEDA</sequence>
<dbReference type="RefSeq" id="WP_051899763.1">
    <property type="nucleotide sequence ID" value="NZ_HG938355.1"/>
</dbReference>
<protein>
    <submittedName>
        <fullName evidence="1">Uncharacterized protein</fullName>
    </submittedName>
</protein>
<proteinExistence type="predicted"/>
<dbReference type="PATRIC" id="fig|1028801.3.peg.2456"/>
<dbReference type="Proteomes" id="UP000028186">
    <property type="component" value="Chromosome I"/>
</dbReference>
<dbReference type="EMBL" id="HG938355">
    <property type="protein sequence ID" value="CDN54756.1"/>
    <property type="molecule type" value="Genomic_DNA"/>
</dbReference>
<organism evidence="1 2">
    <name type="scientific">Neorhizobium galegae bv. officinalis bv. officinalis str. HAMBI 1141</name>
    <dbReference type="NCBI Taxonomy" id="1028801"/>
    <lineage>
        <taxon>Bacteria</taxon>
        <taxon>Pseudomonadati</taxon>
        <taxon>Pseudomonadota</taxon>
        <taxon>Alphaproteobacteria</taxon>
        <taxon>Hyphomicrobiales</taxon>
        <taxon>Rhizobiaceae</taxon>
        <taxon>Rhizobium/Agrobacterium group</taxon>
        <taxon>Neorhizobium</taxon>
    </lineage>
</organism>
<dbReference type="eggNOG" id="ENOG5032RMR">
    <property type="taxonomic scope" value="Bacteria"/>
</dbReference>
<evidence type="ECO:0000313" key="2">
    <source>
        <dbReference type="Proteomes" id="UP000028186"/>
    </source>
</evidence>
<accession>A0A068T9Q2</accession>
<dbReference type="KEGG" id="ngl:RG1141_CH24180"/>
<reference evidence="2" key="1">
    <citation type="journal article" date="2014" name="BMC Genomics">
        <title>Genome sequencing of two Neorhizobium galegae strains reveals a noeT gene responsible for the unusual acetylation of the nodulation factors.</title>
        <authorList>
            <person name="Osterman J."/>
            <person name="Marsh J."/>
            <person name="Laine P.K."/>
            <person name="Zeng Z."/>
            <person name="Alatalo E."/>
            <person name="Sullivan J.T."/>
            <person name="Young J.P."/>
            <person name="Thomas-Oates J."/>
            <person name="Paulin L."/>
            <person name="Lindstrom K."/>
        </authorList>
    </citation>
    <scope>NUCLEOTIDE SEQUENCE [LARGE SCALE GENOMIC DNA]</scope>
    <source>
        <strain evidence="2">HAMBI 1141</strain>
    </source>
</reference>
<name>A0A068T9Q2_NEOGA</name>
<dbReference type="AlphaFoldDB" id="A0A068T9Q2"/>
<gene>
    <name evidence="1" type="ORF">RG1141_CH24180</name>
</gene>